<evidence type="ECO:0000313" key="6">
    <source>
        <dbReference type="Proteomes" id="UP000430975"/>
    </source>
</evidence>
<dbReference type="InterPro" id="IPR036663">
    <property type="entry name" value="Fumarylacetoacetase_C_sf"/>
</dbReference>
<dbReference type="Proteomes" id="UP000440066">
    <property type="component" value="Unassembled WGS sequence"/>
</dbReference>
<feature type="domain" description="Fumarylacetoacetase-like C-terminal" evidence="2">
    <location>
        <begin position="78"/>
        <end position="261"/>
    </location>
</feature>
<dbReference type="PANTHER" id="PTHR30143">
    <property type="entry name" value="ACID HYDRATASE"/>
    <property type="match status" value="1"/>
</dbReference>
<dbReference type="RefSeq" id="WP_153831932.1">
    <property type="nucleotide sequence ID" value="NZ_WJQR01000009.1"/>
</dbReference>
<name>A0A6I2GGC9_9LACT</name>
<evidence type="ECO:0000313" key="5">
    <source>
        <dbReference type="EMBL" id="MRJ46842.1"/>
    </source>
</evidence>
<evidence type="ECO:0000313" key="4">
    <source>
        <dbReference type="EMBL" id="MRI84551.1"/>
    </source>
</evidence>
<dbReference type="GO" id="GO:0005737">
    <property type="term" value="C:cytoplasm"/>
    <property type="evidence" value="ECO:0007669"/>
    <property type="project" value="TreeGrafter"/>
</dbReference>
<keyword evidence="1" id="KW-0456">Lyase</keyword>
<dbReference type="Pfam" id="PF01557">
    <property type="entry name" value="FAA_hydrolase"/>
    <property type="match status" value="1"/>
</dbReference>
<dbReference type="InterPro" id="IPR050772">
    <property type="entry name" value="Hydratase-Decarb/MhpD_sf"/>
</dbReference>
<dbReference type="PANTHER" id="PTHR30143:SF0">
    <property type="entry name" value="2-KETO-4-PENTENOATE HYDRATASE"/>
    <property type="match status" value="1"/>
</dbReference>
<accession>A0A6I2GGC9</accession>
<evidence type="ECO:0000259" key="2">
    <source>
        <dbReference type="Pfam" id="PF01557"/>
    </source>
</evidence>
<comment type="caution">
    <text evidence="4">The sequence shown here is derived from an EMBL/GenBank/DDBJ whole genome shotgun (WGS) entry which is preliminary data.</text>
</comment>
<evidence type="ECO:0000313" key="8">
    <source>
        <dbReference type="Proteomes" id="UP000469870"/>
    </source>
</evidence>
<dbReference type="SUPFAM" id="SSF56529">
    <property type="entry name" value="FAH"/>
    <property type="match status" value="1"/>
</dbReference>
<dbReference type="Gene3D" id="3.90.850.10">
    <property type="entry name" value="Fumarylacetoacetase-like, C-terminal domain"/>
    <property type="match status" value="1"/>
</dbReference>
<reference evidence="6 8" key="2">
    <citation type="submission" date="2019-11" db="EMBL/GenBank/DDBJ databases">
        <title>Characterisation of Fundicoccus ignavus gen. nov. sp. nov., a novel genus of the family Aerococcaceae isolated from bulk tank milk.</title>
        <authorList>
            <person name="Siebert A."/>
            <person name="Huptas C."/>
            <person name="Wenning M."/>
            <person name="Scherer S."/>
            <person name="Doll E.V."/>
        </authorList>
    </citation>
    <scope>NUCLEOTIDE SEQUENCE [LARGE SCALE GENOMIC DNA]</scope>
    <source>
        <strain evidence="3 8">DSM 109653</strain>
        <strain evidence="4 6">WS4759</strain>
    </source>
</reference>
<dbReference type="Proteomes" id="UP000430975">
    <property type="component" value="Unassembled WGS sequence"/>
</dbReference>
<dbReference type="InterPro" id="IPR011234">
    <property type="entry name" value="Fumarylacetoacetase-like_C"/>
</dbReference>
<dbReference type="EMBL" id="WJQT01000004">
    <property type="protein sequence ID" value="MRJ46842.1"/>
    <property type="molecule type" value="Genomic_DNA"/>
</dbReference>
<gene>
    <name evidence="5" type="ORF">GF867_04560</name>
    <name evidence="4" type="ORF">GIY09_01390</name>
    <name evidence="3" type="ORF">GIY11_09780</name>
</gene>
<sequence length="267" mass="29142">MSKVYEPYVVKLAHHLCEAVNQGEGVSPVISEYPALTVKEAYDIQLYNVNAQLAEGKSIVGKKIGLTSKAMQESLGVDEPDYGHLLEDMVITKDQPVIYSDQVLQPRVEGELAFILKEDLVGPNVTVEDVLAATESIVAAIEIVDSRVKDWQITLRDTVADNGSSAFYILGDNHFAPADLDRIGVKMQLWKNGELINEGDGSAVLGDPAYCVAWLANKLYEFDITLKKGEVILAGALSAAIPAVIGDEFEVKFTEGLGDVKIKFEER</sequence>
<dbReference type="AlphaFoldDB" id="A0A6I2GGC9"/>
<dbReference type="GO" id="GO:0008684">
    <property type="term" value="F:2-oxopent-4-enoate hydratase activity"/>
    <property type="evidence" value="ECO:0007669"/>
    <property type="project" value="TreeGrafter"/>
</dbReference>
<evidence type="ECO:0000256" key="1">
    <source>
        <dbReference type="ARBA" id="ARBA00023239"/>
    </source>
</evidence>
<dbReference type="Proteomes" id="UP000469870">
    <property type="component" value="Unassembled WGS sequence"/>
</dbReference>
<reference evidence="5 7" key="1">
    <citation type="submission" date="2019-11" db="EMBL/GenBank/DDBJ databases">
        <title>Characterisation of Fundicoccus ignavus gen. nov. sp. nov., a novel genus of the family Aerococcaceae from bulk tank milk.</title>
        <authorList>
            <person name="Siebert A."/>
            <person name="Huptas C."/>
            <person name="Wenning M."/>
            <person name="Scherer S."/>
            <person name="Doll E.V."/>
        </authorList>
    </citation>
    <scope>NUCLEOTIDE SEQUENCE [LARGE SCALE GENOMIC DNA]</scope>
    <source>
        <strain evidence="5 7">DSM 109652</strain>
    </source>
</reference>
<evidence type="ECO:0000313" key="3">
    <source>
        <dbReference type="EMBL" id="MRI82296.1"/>
    </source>
</evidence>
<dbReference type="EMBL" id="WJQR01000009">
    <property type="protein sequence ID" value="MRI82296.1"/>
    <property type="molecule type" value="Genomic_DNA"/>
</dbReference>
<organism evidence="4 6">
    <name type="scientific">Fundicoccus ignavus</name>
    <dbReference type="NCBI Taxonomy" id="2664442"/>
    <lineage>
        <taxon>Bacteria</taxon>
        <taxon>Bacillati</taxon>
        <taxon>Bacillota</taxon>
        <taxon>Bacilli</taxon>
        <taxon>Lactobacillales</taxon>
        <taxon>Aerococcaceae</taxon>
        <taxon>Fundicoccus</taxon>
    </lineage>
</organism>
<proteinExistence type="predicted"/>
<evidence type="ECO:0000313" key="7">
    <source>
        <dbReference type="Proteomes" id="UP000440066"/>
    </source>
</evidence>
<keyword evidence="6" id="KW-1185">Reference proteome</keyword>
<protein>
    <submittedName>
        <fullName evidence="4">2-keto-4-pentenoate hydratase</fullName>
    </submittedName>
</protein>
<dbReference type="EMBL" id="WJQS01000001">
    <property type="protein sequence ID" value="MRI84551.1"/>
    <property type="molecule type" value="Genomic_DNA"/>
</dbReference>